<dbReference type="EMBL" id="JACASE010000010">
    <property type="protein sequence ID" value="KAF6431582.1"/>
    <property type="molecule type" value="Genomic_DNA"/>
</dbReference>
<keyword evidence="3" id="KW-1185">Reference proteome</keyword>
<feature type="region of interest" description="Disordered" evidence="1">
    <location>
        <begin position="15"/>
        <end position="34"/>
    </location>
</feature>
<comment type="caution">
    <text evidence="2">The sequence shown here is derived from an EMBL/GenBank/DDBJ whole genome shotgun (WGS) entry which is preliminary data.</text>
</comment>
<name>A0A7J8E8T1_ROUAE</name>
<dbReference type="AlphaFoldDB" id="A0A7J8E8T1"/>
<gene>
    <name evidence="2" type="ORF">HJG63_008094</name>
</gene>
<protein>
    <submittedName>
        <fullName evidence="2">Uncharacterized protein</fullName>
    </submittedName>
</protein>
<evidence type="ECO:0000313" key="2">
    <source>
        <dbReference type="EMBL" id="KAF6431582.1"/>
    </source>
</evidence>
<accession>A0A7J8E8T1</accession>
<organism evidence="2 3">
    <name type="scientific">Rousettus aegyptiacus</name>
    <name type="common">Egyptian fruit bat</name>
    <name type="synonym">Pteropus aegyptiacus</name>
    <dbReference type="NCBI Taxonomy" id="9407"/>
    <lineage>
        <taxon>Eukaryota</taxon>
        <taxon>Metazoa</taxon>
        <taxon>Chordata</taxon>
        <taxon>Craniata</taxon>
        <taxon>Vertebrata</taxon>
        <taxon>Euteleostomi</taxon>
        <taxon>Mammalia</taxon>
        <taxon>Eutheria</taxon>
        <taxon>Laurasiatheria</taxon>
        <taxon>Chiroptera</taxon>
        <taxon>Yinpterochiroptera</taxon>
        <taxon>Pteropodoidea</taxon>
        <taxon>Pteropodidae</taxon>
        <taxon>Rousettinae</taxon>
        <taxon>Rousettus</taxon>
    </lineage>
</organism>
<reference evidence="2 3" key="1">
    <citation type="journal article" date="2020" name="Nature">
        <title>Six reference-quality genomes reveal evolution of bat adaptations.</title>
        <authorList>
            <person name="Jebb D."/>
            <person name="Huang Z."/>
            <person name="Pippel M."/>
            <person name="Hughes G.M."/>
            <person name="Lavrichenko K."/>
            <person name="Devanna P."/>
            <person name="Winkler S."/>
            <person name="Jermiin L.S."/>
            <person name="Skirmuntt E.C."/>
            <person name="Katzourakis A."/>
            <person name="Burkitt-Gray L."/>
            <person name="Ray D.A."/>
            <person name="Sullivan K.A.M."/>
            <person name="Roscito J.G."/>
            <person name="Kirilenko B.M."/>
            <person name="Davalos L.M."/>
            <person name="Corthals A.P."/>
            <person name="Power M.L."/>
            <person name="Jones G."/>
            <person name="Ransome R.D."/>
            <person name="Dechmann D.K.N."/>
            <person name="Locatelli A.G."/>
            <person name="Puechmaille S.J."/>
            <person name="Fedrigo O."/>
            <person name="Jarvis E.D."/>
            <person name="Hiller M."/>
            <person name="Vernes S.C."/>
            <person name="Myers E.W."/>
            <person name="Teeling E.C."/>
        </authorList>
    </citation>
    <scope>NUCLEOTIDE SEQUENCE [LARGE SCALE GENOMIC DNA]</scope>
    <source>
        <strain evidence="2">MRouAeg1</strain>
        <tissue evidence="2">Muscle</tissue>
    </source>
</reference>
<feature type="region of interest" description="Disordered" evidence="1">
    <location>
        <begin position="117"/>
        <end position="203"/>
    </location>
</feature>
<dbReference type="Proteomes" id="UP000593571">
    <property type="component" value="Unassembled WGS sequence"/>
</dbReference>
<sequence length="203" mass="21098">MTATPWTHPRHQVNHAPAAHQGHGTAPSTTPSPCRWKRRLGKHQKPRCRCPWAPRGPDPWGPLPASPPALAALLRRDARLALAWPPEPQPGVAPPCCSLPRPVLGCAPHACPSWAPPVPTGDPESRAQACSVGTAPPGQPQPRGRALTLPGEGSRLPRGGRGGGSPGPLRTVSFTQLPARGGAGRGTAHVFREAGPPGSNQVA</sequence>
<proteinExistence type="predicted"/>
<evidence type="ECO:0000313" key="3">
    <source>
        <dbReference type="Proteomes" id="UP000593571"/>
    </source>
</evidence>
<evidence type="ECO:0000256" key="1">
    <source>
        <dbReference type="SAM" id="MobiDB-lite"/>
    </source>
</evidence>